<name>A0ABQ5HU73_9ASTR</name>
<evidence type="ECO:0000313" key="2">
    <source>
        <dbReference type="Proteomes" id="UP001151760"/>
    </source>
</evidence>
<protein>
    <recommendedName>
        <fullName evidence="3">Reverse transcriptase Ty1/copia-type domain-containing protein</fullName>
    </recommendedName>
</protein>
<reference evidence="1" key="2">
    <citation type="submission" date="2022-01" db="EMBL/GenBank/DDBJ databases">
        <authorList>
            <person name="Yamashiro T."/>
            <person name="Shiraishi A."/>
            <person name="Satake H."/>
            <person name="Nakayama K."/>
        </authorList>
    </citation>
    <scope>NUCLEOTIDE SEQUENCE</scope>
</reference>
<keyword evidence="2" id="KW-1185">Reference proteome</keyword>
<dbReference type="Proteomes" id="UP001151760">
    <property type="component" value="Unassembled WGS sequence"/>
</dbReference>
<dbReference type="EMBL" id="BQNB010019987">
    <property type="protein sequence ID" value="GJT91099.1"/>
    <property type="molecule type" value="Genomic_DNA"/>
</dbReference>
<gene>
    <name evidence="1" type="ORF">Tco_1079944</name>
</gene>
<evidence type="ECO:0008006" key="3">
    <source>
        <dbReference type="Google" id="ProtNLM"/>
    </source>
</evidence>
<comment type="caution">
    <text evidence="1">The sequence shown here is derived from an EMBL/GenBank/DDBJ whole genome shotgun (WGS) entry which is preliminary data.</text>
</comment>
<organism evidence="1 2">
    <name type="scientific">Tanacetum coccineum</name>
    <dbReference type="NCBI Taxonomy" id="301880"/>
    <lineage>
        <taxon>Eukaryota</taxon>
        <taxon>Viridiplantae</taxon>
        <taxon>Streptophyta</taxon>
        <taxon>Embryophyta</taxon>
        <taxon>Tracheophyta</taxon>
        <taxon>Spermatophyta</taxon>
        <taxon>Magnoliopsida</taxon>
        <taxon>eudicotyledons</taxon>
        <taxon>Gunneridae</taxon>
        <taxon>Pentapetalae</taxon>
        <taxon>asterids</taxon>
        <taxon>campanulids</taxon>
        <taxon>Asterales</taxon>
        <taxon>Asteraceae</taxon>
        <taxon>Asteroideae</taxon>
        <taxon>Anthemideae</taxon>
        <taxon>Anthemidinae</taxon>
        <taxon>Tanacetum</taxon>
    </lineage>
</organism>
<evidence type="ECO:0000313" key="1">
    <source>
        <dbReference type="EMBL" id="GJT91099.1"/>
    </source>
</evidence>
<reference evidence="1" key="1">
    <citation type="journal article" date="2022" name="Int. J. Mol. Sci.">
        <title>Draft Genome of Tanacetum Coccineum: Genomic Comparison of Closely Related Tanacetum-Family Plants.</title>
        <authorList>
            <person name="Yamashiro T."/>
            <person name="Shiraishi A."/>
            <person name="Nakayama K."/>
            <person name="Satake H."/>
        </authorList>
    </citation>
    <scope>NUCLEOTIDE SEQUENCE</scope>
</reference>
<sequence>MDTEKPLLKDSDGDDVDVHLYRSMIGSLMYLTSSRPDIMFVVLVDIRVAEALGHSLLMLRIVLGLEYEHCGYELICWNSKFCYSSDHRGQKFECLWLHTLHAKPLGEMNSNSFLGQCLSESIPVGNTYVL</sequence>
<accession>A0ABQ5HU73</accession>
<proteinExistence type="predicted"/>